<evidence type="ECO:0000256" key="1">
    <source>
        <dbReference type="SAM" id="MobiDB-lite"/>
    </source>
</evidence>
<evidence type="ECO:0000313" key="3">
    <source>
        <dbReference type="Proteomes" id="UP000677457"/>
    </source>
</evidence>
<name>A0ABQ4JL23_SALAC</name>
<keyword evidence="3" id="KW-1185">Reference proteome</keyword>
<dbReference type="EMBL" id="BOQM01000004">
    <property type="protein sequence ID" value="GIM81885.1"/>
    <property type="molecule type" value="Genomic_DNA"/>
</dbReference>
<gene>
    <name evidence="2" type="ORF">Sar04_04330</name>
</gene>
<feature type="compositionally biased region" description="Gly residues" evidence="1">
    <location>
        <begin position="44"/>
        <end position="54"/>
    </location>
</feature>
<accession>A0ABQ4JL23</accession>
<feature type="region of interest" description="Disordered" evidence="1">
    <location>
        <begin position="44"/>
        <end position="65"/>
    </location>
</feature>
<feature type="compositionally biased region" description="Low complexity" evidence="1">
    <location>
        <begin position="55"/>
        <end position="65"/>
    </location>
</feature>
<reference evidence="2 3" key="1">
    <citation type="submission" date="2021-03" db="EMBL/GenBank/DDBJ databases">
        <title>Whole genome shotgun sequence of Salinispora arenicola NBRC 105043.</title>
        <authorList>
            <person name="Komaki H."/>
            <person name="Tamura T."/>
        </authorList>
    </citation>
    <scope>NUCLEOTIDE SEQUENCE [LARGE SCALE GENOMIC DNA]</scope>
    <source>
        <strain evidence="2 3">NBRC 105043</strain>
    </source>
</reference>
<dbReference type="Proteomes" id="UP000677457">
    <property type="component" value="Unassembled WGS sequence"/>
</dbReference>
<protein>
    <submittedName>
        <fullName evidence="2">Uncharacterized protein</fullName>
    </submittedName>
</protein>
<comment type="caution">
    <text evidence="2">The sequence shown here is derived from an EMBL/GenBank/DDBJ whole genome shotgun (WGS) entry which is preliminary data.</text>
</comment>
<evidence type="ECO:0000313" key="2">
    <source>
        <dbReference type="EMBL" id="GIM81885.1"/>
    </source>
</evidence>
<proteinExistence type="predicted"/>
<sequence>MTAIAGELHVRVTEVSSESARTVVTLVGAGAYAFDPRSRRRAGGPVGWDGGVANGGERNARAGPAGRAGGIGAVGIESPVSFRPVSICSVLIRPVSAWSVLVRFVPVSSFPG</sequence>
<organism evidence="2 3">
    <name type="scientific">Salinispora arenicola</name>
    <dbReference type="NCBI Taxonomy" id="168697"/>
    <lineage>
        <taxon>Bacteria</taxon>
        <taxon>Bacillati</taxon>
        <taxon>Actinomycetota</taxon>
        <taxon>Actinomycetes</taxon>
        <taxon>Micromonosporales</taxon>
        <taxon>Micromonosporaceae</taxon>
        <taxon>Salinispora</taxon>
    </lineage>
</organism>